<feature type="compositionally biased region" description="Acidic residues" evidence="1">
    <location>
        <begin position="20"/>
        <end position="30"/>
    </location>
</feature>
<evidence type="ECO:0000256" key="1">
    <source>
        <dbReference type="SAM" id="MobiDB-lite"/>
    </source>
</evidence>
<evidence type="ECO:0000313" key="2">
    <source>
        <dbReference type="EMBL" id="PLW44211.1"/>
    </source>
</evidence>
<dbReference type="Proteomes" id="UP000235392">
    <property type="component" value="Unassembled WGS sequence"/>
</dbReference>
<dbReference type="AlphaFoldDB" id="A0A2N5V2J4"/>
<reference evidence="4 5" key="1">
    <citation type="submission" date="2017-11" db="EMBL/GenBank/DDBJ databases">
        <title>De novo assembly and phasing of dikaryotic genomes from two isolates of Puccinia coronata f. sp. avenae, the causal agent of oat crown rust.</title>
        <authorList>
            <person name="Miller M.E."/>
            <person name="Zhang Y."/>
            <person name="Omidvar V."/>
            <person name="Sperschneider J."/>
            <person name="Schwessinger B."/>
            <person name="Raley C."/>
            <person name="Palmer J.M."/>
            <person name="Garnica D."/>
            <person name="Upadhyaya N."/>
            <person name="Rathjen J."/>
            <person name="Taylor J.M."/>
            <person name="Park R.F."/>
            <person name="Dodds P.N."/>
            <person name="Hirsch C.D."/>
            <person name="Kianian S.F."/>
            <person name="Figueroa M."/>
        </authorList>
    </citation>
    <scope>NUCLEOTIDE SEQUENCE [LARGE SCALE GENOMIC DNA]</scope>
    <source>
        <strain evidence="2">12NC29</strain>
        <strain evidence="3">12SD80</strain>
    </source>
</reference>
<proteinExistence type="predicted"/>
<dbReference type="EMBL" id="PGCI01000028">
    <property type="protein sequence ID" value="PLW47832.1"/>
    <property type="molecule type" value="Genomic_DNA"/>
</dbReference>
<name>A0A2N5V2J4_9BASI</name>
<protein>
    <submittedName>
        <fullName evidence="2">Uncharacterized protein</fullName>
    </submittedName>
</protein>
<gene>
    <name evidence="2" type="ORF">PCANC_13404</name>
    <name evidence="3" type="ORF">PCASD_04298</name>
</gene>
<evidence type="ECO:0000313" key="4">
    <source>
        <dbReference type="Proteomes" id="UP000235388"/>
    </source>
</evidence>
<keyword evidence="4" id="KW-1185">Reference proteome</keyword>
<evidence type="ECO:0000313" key="5">
    <source>
        <dbReference type="Proteomes" id="UP000235392"/>
    </source>
</evidence>
<feature type="region of interest" description="Disordered" evidence="1">
    <location>
        <begin position="1"/>
        <end position="30"/>
    </location>
</feature>
<comment type="caution">
    <text evidence="2">The sequence shown here is derived from an EMBL/GenBank/DDBJ whole genome shotgun (WGS) entry which is preliminary data.</text>
</comment>
<accession>A0A2N5V2J4</accession>
<organism evidence="2 4">
    <name type="scientific">Puccinia coronata f. sp. avenae</name>
    <dbReference type="NCBI Taxonomy" id="200324"/>
    <lineage>
        <taxon>Eukaryota</taxon>
        <taxon>Fungi</taxon>
        <taxon>Dikarya</taxon>
        <taxon>Basidiomycota</taxon>
        <taxon>Pucciniomycotina</taxon>
        <taxon>Pucciniomycetes</taxon>
        <taxon>Pucciniales</taxon>
        <taxon>Pucciniaceae</taxon>
        <taxon>Puccinia</taxon>
    </lineage>
</organism>
<dbReference type="Proteomes" id="UP000235388">
    <property type="component" value="Unassembled WGS sequence"/>
</dbReference>
<dbReference type="PROSITE" id="PS51257">
    <property type="entry name" value="PROKAR_LIPOPROTEIN"/>
    <property type="match status" value="1"/>
</dbReference>
<sequence length="176" mass="19813">MKQLDAFQQGPFSQACKSEEADDEEAPDPQFEDLDIHVDEIFAKYGMVKDYGQIHPVYLDLTNPDQFLLLTSGNVIKWARKSANLQFLSRKKHNIGAPTTKSDSSRTIVEMLAKWFVNQNRGANKQSLPPSAVYGDAANNLNDYLIFISIAPHKCDNILKILIDNDINNSKCSRPL</sequence>
<evidence type="ECO:0000313" key="3">
    <source>
        <dbReference type="EMBL" id="PLW47832.1"/>
    </source>
</evidence>
<dbReference type="EMBL" id="PGCJ01000139">
    <property type="protein sequence ID" value="PLW44211.1"/>
    <property type="molecule type" value="Genomic_DNA"/>
</dbReference>